<dbReference type="PROSITE" id="PS50966">
    <property type="entry name" value="ZF_SWIM"/>
    <property type="match status" value="1"/>
</dbReference>
<sequence>MHEHIGGYLAASSTNVYDTFTFETLENQNLENCDGQNNTKENDNAAISIYSSEAMENYNALEAWKFFQDGWVQTIVHLKVSQDITILKCEVRPSYRTTSPYHKPWIALDSLGNVLTAHCDCMAGLGETCSHVAAMLYKIEAAIRIGMTSSTPTDLPCQWNQNFTKNIVGSPVS</sequence>
<reference evidence="4" key="1">
    <citation type="submission" date="2025-08" db="UniProtKB">
        <authorList>
            <consortium name="RefSeq"/>
        </authorList>
    </citation>
    <scope>IDENTIFICATION</scope>
</reference>
<dbReference type="InterPro" id="IPR007527">
    <property type="entry name" value="Znf_SWIM"/>
</dbReference>
<dbReference type="RefSeq" id="XP_065672245.1">
    <property type="nucleotide sequence ID" value="XM_065816173.1"/>
</dbReference>
<name>A0ABM4DCW9_HYDVU</name>
<protein>
    <submittedName>
        <fullName evidence="4">Uncharacterized protein LOC136090065</fullName>
    </submittedName>
</protein>
<keyword evidence="1" id="KW-0862">Zinc</keyword>
<keyword evidence="3" id="KW-1185">Reference proteome</keyword>
<evidence type="ECO:0000313" key="4">
    <source>
        <dbReference type="RefSeq" id="XP_065672245.1"/>
    </source>
</evidence>
<organism evidence="3 4">
    <name type="scientific">Hydra vulgaris</name>
    <name type="common">Hydra</name>
    <name type="synonym">Hydra attenuata</name>
    <dbReference type="NCBI Taxonomy" id="6087"/>
    <lineage>
        <taxon>Eukaryota</taxon>
        <taxon>Metazoa</taxon>
        <taxon>Cnidaria</taxon>
        <taxon>Hydrozoa</taxon>
        <taxon>Hydroidolina</taxon>
        <taxon>Anthoathecata</taxon>
        <taxon>Aplanulata</taxon>
        <taxon>Hydridae</taxon>
        <taxon>Hydra</taxon>
    </lineage>
</organism>
<keyword evidence="1" id="KW-0479">Metal-binding</keyword>
<evidence type="ECO:0000256" key="1">
    <source>
        <dbReference type="PROSITE-ProRule" id="PRU00325"/>
    </source>
</evidence>
<dbReference type="PANTHER" id="PTHR47526:SF3">
    <property type="entry name" value="PHD-TYPE DOMAIN-CONTAINING PROTEIN"/>
    <property type="match status" value="1"/>
</dbReference>
<dbReference type="PANTHER" id="PTHR47526">
    <property type="entry name" value="ATP-DEPENDENT DNA HELICASE"/>
    <property type="match status" value="1"/>
</dbReference>
<proteinExistence type="predicted"/>
<evidence type="ECO:0000313" key="3">
    <source>
        <dbReference type="Proteomes" id="UP001652625"/>
    </source>
</evidence>
<keyword evidence="1" id="KW-0863">Zinc-finger</keyword>
<dbReference type="Proteomes" id="UP001652625">
    <property type="component" value="Chromosome 13"/>
</dbReference>
<feature type="domain" description="SWIM-type" evidence="2">
    <location>
        <begin position="104"/>
        <end position="140"/>
    </location>
</feature>
<evidence type="ECO:0000259" key="2">
    <source>
        <dbReference type="PROSITE" id="PS50966"/>
    </source>
</evidence>
<dbReference type="GeneID" id="136090065"/>
<accession>A0ABM4DCW9</accession>
<gene>
    <name evidence="4" type="primary">LOC136090065</name>
</gene>